<comment type="similarity">
    <text evidence="3 12">Belongs to the glycosyltransferase 22 family.</text>
</comment>
<dbReference type="CTD" id="79087"/>
<feature type="transmembrane region" description="Helical" evidence="12">
    <location>
        <begin position="137"/>
        <end position="154"/>
    </location>
</feature>
<feature type="transmembrane region" description="Helical" evidence="12">
    <location>
        <begin position="278"/>
        <end position="296"/>
    </location>
</feature>
<dbReference type="GO" id="GO:0005789">
    <property type="term" value="C:endoplasmic reticulum membrane"/>
    <property type="evidence" value="ECO:0007669"/>
    <property type="project" value="UniProtKB-SubCell"/>
</dbReference>
<dbReference type="GO" id="GO:0006487">
    <property type="term" value="P:protein N-linked glycosylation"/>
    <property type="evidence" value="ECO:0007669"/>
    <property type="project" value="TreeGrafter"/>
</dbReference>
<reference evidence="13" key="1">
    <citation type="submission" date="2018-04" db="EMBL/GenBank/DDBJ databases">
        <title>Transcriptome assembly of Sipha flava.</title>
        <authorList>
            <person name="Scully E.D."/>
            <person name="Geib S.M."/>
            <person name="Palmer N.A."/>
            <person name="Koch K."/>
            <person name="Bradshaw J."/>
            <person name="Heng-Moss T."/>
            <person name="Sarath G."/>
        </authorList>
    </citation>
    <scope>NUCLEOTIDE SEQUENCE</scope>
</reference>
<evidence type="ECO:0000313" key="15">
    <source>
        <dbReference type="RefSeq" id="XP_025407988.1"/>
    </source>
</evidence>
<dbReference type="AlphaFoldDB" id="A0A2S2QEM4"/>
<organism evidence="13">
    <name type="scientific">Sipha flava</name>
    <name type="common">yellow sugarcane aphid</name>
    <dbReference type="NCBI Taxonomy" id="143950"/>
    <lineage>
        <taxon>Eukaryota</taxon>
        <taxon>Metazoa</taxon>
        <taxon>Ecdysozoa</taxon>
        <taxon>Arthropoda</taxon>
        <taxon>Hexapoda</taxon>
        <taxon>Insecta</taxon>
        <taxon>Pterygota</taxon>
        <taxon>Neoptera</taxon>
        <taxon>Paraneoptera</taxon>
        <taxon>Hemiptera</taxon>
        <taxon>Sternorrhyncha</taxon>
        <taxon>Aphidomorpha</taxon>
        <taxon>Aphidoidea</taxon>
        <taxon>Aphididae</taxon>
        <taxon>Sipha</taxon>
    </lineage>
</organism>
<evidence type="ECO:0000256" key="4">
    <source>
        <dbReference type="ARBA" id="ARBA00022676"/>
    </source>
</evidence>
<dbReference type="Proteomes" id="UP000694846">
    <property type="component" value="Unplaced"/>
</dbReference>
<dbReference type="PANTHER" id="PTHR22760:SF1">
    <property type="entry name" value="DOL-P-MAN:MAN(7)GLCNAC(2)-PP-DOL ALPHA-1,6-MANNOSYLTRANSFERASE"/>
    <property type="match status" value="1"/>
</dbReference>
<dbReference type="InterPro" id="IPR005599">
    <property type="entry name" value="GPI_mannosylTrfase"/>
</dbReference>
<evidence type="ECO:0000313" key="13">
    <source>
        <dbReference type="EMBL" id="MBY76197.1"/>
    </source>
</evidence>
<reference evidence="15" key="2">
    <citation type="submission" date="2025-04" db="UniProtKB">
        <authorList>
            <consortium name="RefSeq"/>
        </authorList>
    </citation>
    <scope>IDENTIFICATION</scope>
    <source>
        <tissue evidence="15">Whole body</tissue>
    </source>
</reference>
<evidence type="ECO:0000313" key="14">
    <source>
        <dbReference type="Proteomes" id="UP000694846"/>
    </source>
</evidence>
<sequence length="523" mass="60152">MDHILYVVSAVHLLLCPFTKVEESFNIQAMHDILYHKSNLSQYDHLEFPGVVPRTFLGPLLISALSYPFFFAQNYFQLFTKFVNQLLVRAVLSTIVITSINYFHKSIVKVFGKGVGNWFILITSSQYHLLFYSSRPLPNIMAFPLVMVALSSWIRGKHVTLIWCSAAAILIFRSELVIYLGIIILIELFYKRLKFFRGLKHGCLAALVVLTLSIIVDSIFWGRLVWPEGEVLWFNTILNKSNQWGTSPFLWYFYSAIPRGVAFSIFLIPFGMIYDIRVTRLLIPAFMFVVIYSILPHKELRFIIYIFPVLNVSAAAYCNRVWQTRFNPKGLQNLIALAFCAGHIFGNIIFTIFLTSAAVKNYPGGHAMTLLHTFESNNMNANYSIHIGNLPAQTGVTRFTQLSDSWTYSKKENLNPGCEELMSYTHLIVGSSSRDNEEMLPYRHTHSVISTVPGFSHVWFNYNTFPPLKIKTKTQIFLLKKHVIKLGIKQNIKRIVEEYKNEVKSDKKVDLNLDLLDKNLKKK</sequence>
<dbReference type="GO" id="GO:0052917">
    <property type="term" value="F:dol-P-Man:Man(7)GlcNAc(2)-PP-Dol alpha-1,6-mannosyltransferase activity"/>
    <property type="evidence" value="ECO:0007669"/>
    <property type="project" value="UniProtKB-EC"/>
</dbReference>
<keyword evidence="8 12" id="KW-1133">Transmembrane helix</keyword>
<gene>
    <name evidence="15" type="primary">LOC112681871</name>
    <name evidence="13" type="ORF">g.139916</name>
</gene>
<comment type="catalytic activity">
    <reaction evidence="11">
        <text>an alpha-D-Man-(1-&gt;2)-alpha-D-Man-(1-&gt;2)-alpha-D-Man-(1-&gt;3)-[alpha-D-Man-(1-&gt;2)-alpha-D-Man-(1-&gt;3)-alpha-D-Man-(1-&gt;6)]-beta-D-Man-(1-&gt;4)-beta-D-GlcNAc-(1-&gt;4)-alpha-D-GlcNAc-diphospho-di-trans,poly-cis-dolichol + a di-trans,poly-cis-dolichyl beta-D-mannosyl phosphate = an alpha-D-Man-(1-&gt;2)-alpha-D-Man-(1-&gt;2)-alpha-D-Man-(1-&gt;3)-[alpha-D-Man-(1-&gt;2)-alpha-D-Man-(1-&gt;3)-[alpha-D-Man-(1-&gt;6)]-alpha-D-Man-(1-&gt;6)]-beta-D-Man-(1-&gt;4)-beta-D-GlcNAc-(1-&gt;4)-alpha-D-GlcNAc-diphospho-di-trans,poly-cis-dolichol + a di-trans,poly-cis-dolichyl phosphate + H(+)</text>
        <dbReference type="Rhea" id="RHEA:29535"/>
        <dbReference type="Rhea" id="RHEA-COMP:19498"/>
        <dbReference type="Rhea" id="RHEA-COMP:19501"/>
        <dbReference type="Rhea" id="RHEA-COMP:19518"/>
        <dbReference type="Rhea" id="RHEA-COMP:19519"/>
        <dbReference type="ChEBI" id="CHEBI:15378"/>
        <dbReference type="ChEBI" id="CHEBI:57683"/>
        <dbReference type="ChEBI" id="CHEBI:58211"/>
        <dbReference type="ChEBI" id="CHEBI:132517"/>
        <dbReference type="ChEBI" id="CHEBI:132519"/>
        <dbReference type="EC" id="2.4.1.260"/>
    </reaction>
    <physiologicalReaction direction="left-to-right" evidence="11">
        <dbReference type="Rhea" id="RHEA:29536"/>
    </physiologicalReaction>
</comment>
<feature type="transmembrane region" description="Helical" evidence="12">
    <location>
        <begin position="86"/>
        <end position="104"/>
    </location>
</feature>
<comment type="pathway">
    <text evidence="2">Protein modification; protein glycosylation.</text>
</comment>
<dbReference type="PANTHER" id="PTHR22760">
    <property type="entry name" value="GLYCOSYLTRANSFERASE"/>
    <property type="match status" value="1"/>
</dbReference>
<accession>A0A2S2QEM4</accession>
<proteinExistence type="inferred from homology"/>
<feature type="transmembrane region" description="Helical" evidence="12">
    <location>
        <begin position="110"/>
        <end position="130"/>
    </location>
</feature>
<dbReference type="EC" id="2.4.1.-" evidence="12"/>
<feature type="transmembrane region" description="Helical" evidence="12">
    <location>
        <begin position="302"/>
        <end position="322"/>
    </location>
</feature>
<evidence type="ECO:0000256" key="7">
    <source>
        <dbReference type="ARBA" id="ARBA00022824"/>
    </source>
</evidence>
<feature type="transmembrane region" description="Helical" evidence="12">
    <location>
        <begin position="56"/>
        <end position="74"/>
    </location>
</feature>
<feature type="transmembrane region" description="Helical" evidence="12">
    <location>
        <begin position="160"/>
        <end position="190"/>
    </location>
</feature>
<dbReference type="GeneID" id="112681871"/>
<evidence type="ECO:0000256" key="2">
    <source>
        <dbReference type="ARBA" id="ARBA00004922"/>
    </source>
</evidence>
<evidence type="ECO:0000256" key="3">
    <source>
        <dbReference type="ARBA" id="ARBA00007063"/>
    </source>
</evidence>
<name>A0A2S2QEM4_9HEMI</name>
<keyword evidence="4 12" id="KW-0328">Glycosyltransferase</keyword>
<evidence type="ECO:0000256" key="12">
    <source>
        <dbReference type="RuleBase" id="RU363075"/>
    </source>
</evidence>
<feature type="transmembrane region" description="Helical" evidence="12">
    <location>
        <begin position="334"/>
        <end position="354"/>
    </location>
</feature>
<dbReference type="EMBL" id="GGMS01006994">
    <property type="protein sequence ID" value="MBY76197.1"/>
    <property type="molecule type" value="Transcribed_RNA"/>
</dbReference>
<protein>
    <recommendedName>
        <fullName evidence="12">Mannosyltransferase</fullName>
        <ecNumber evidence="12">2.4.1.-</ecNumber>
    </recommendedName>
</protein>
<evidence type="ECO:0000256" key="5">
    <source>
        <dbReference type="ARBA" id="ARBA00022679"/>
    </source>
</evidence>
<keyword evidence="7 12" id="KW-0256">Endoplasmic reticulum</keyword>
<dbReference type="OrthoDB" id="19039at2759"/>
<feature type="transmembrane region" description="Helical" evidence="12">
    <location>
        <begin position="202"/>
        <end position="226"/>
    </location>
</feature>
<dbReference type="RefSeq" id="XP_025407988.1">
    <property type="nucleotide sequence ID" value="XM_025552203.1"/>
</dbReference>
<dbReference type="UniPathway" id="UPA00378"/>
<evidence type="ECO:0000256" key="10">
    <source>
        <dbReference type="ARBA" id="ARBA00044721"/>
    </source>
</evidence>
<keyword evidence="5 13" id="KW-0808">Transferase</keyword>
<evidence type="ECO:0000256" key="11">
    <source>
        <dbReference type="ARBA" id="ARBA00048899"/>
    </source>
</evidence>
<evidence type="ECO:0000256" key="8">
    <source>
        <dbReference type="ARBA" id="ARBA00022989"/>
    </source>
</evidence>
<dbReference type="Pfam" id="PF03901">
    <property type="entry name" value="Glyco_transf_22"/>
    <property type="match status" value="1"/>
</dbReference>
<comment type="function">
    <text evidence="10">Mannosyltransferase that operates in the biosynthetic pathway of dolichol-linked oligosaccharides, the glycan precursors employed in protein asparagine (N)-glycosylation. The assembly of dolichol-linked oligosaccharides begins on the cytosolic side of the endoplasmic reticulum membrane and finishes in its lumen. The sequential addition of sugars to dolichol pyrophosphate produces dolichol-linked oligosaccharides containing fourteen sugars, including two GlcNAcs, nine mannoses and three glucoses. Once assembled, the oligosaccharide is transferred from the lipid to nascent proteins by oligosaccharyltransferases. In the lumen of the endoplasmic reticulum, adds the eighth mannose residue in an alpha-1,6 linkage onto Man(7)GlcNAc(2)-PP-dolichol to produce Man(8)GlcNAc(2)-PP-dolichol.</text>
</comment>
<keyword evidence="9 12" id="KW-0472">Membrane</keyword>
<evidence type="ECO:0000256" key="1">
    <source>
        <dbReference type="ARBA" id="ARBA00004477"/>
    </source>
</evidence>
<keyword evidence="6 12" id="KW-0812">Transmembrane</keyword>
<evidence type="ECO:0000256" key="6">
    <source>
        <dbReference type="ARBA" id="ARBA00022692"/>
    </source>
</evidence>
<feature type="transmembrane region" description="Helical" evidence="12">
    <location>
        <begin position="249"/>
        <end position="271"/>
    </location>
</feature>
<evidence type="ECO:0000256" key="9">
    <source>
        <dbReference type="ARBA" id="ARBA00023136"/>
    </source>
</evidence>
<comment type="subcellular location">
    <subcellularLocation>
        <location evidence="1 12">Endoplasmic reticulum membrane</location>
        <topology evidence="1 12">Multi-pass membrane protein</topology>
    </subcellularLocation>
</comment>
<keyword evidence="14" id="KW-1185">Reference proteome</keyword>